<evidence type="ECO:0000313" key="1">
    <source>
        <dbReference type="EMBL" id="KAK6635218.1"/>
    </source>
</evidence>
<gene>
    <name evidence="1" type="ORF">RUM44_000469</name>
</gene>
<accession>A0ABR1B5J3</accession>
<protein>
    <recommendedName>
        <fullName evidence="3">WAP domain-containing protein</fullName>
    </recommendedName>
</protein>
<sequence length="255" mass="29205">MRKRGPNDQYKKTLRVFGYQFRSGFDAGTTRTVLVLADSMELVVLLLVAFVNCAVEKESEEIGDFWKAEHENEVIQFEGLVCPKEYHRLPIFAYKCNVDEDCVEFGGVCCREKNWKICRQGVYKKKKEPKHAPFLPGIPKMCPTKEAVVEVLPVQKCKTDKECSPRICCPDGQFSYCRTPIPHVGETFIPRIMKSFKMVMSYLQCSSPPPPLLDFFPKPCKNSIDCFPNLCCQERGKKVCRPPKRSLLKSFPTLT</sequence>
<proteinExistence type="predicted"/>
<evidence type="ECO:0000313" key="2">
    <source>
        <dbReference type="Proteomes" id="UP001359485"/>
    </source>
</evidence>
<dbReference type="Proteomes" id="UP001359485">
    <property type="component" value="Unassembled WGS sequence"/>
</dbReference>
<organism evidence="1 2">
    <name type="scientific">Polyplax serrata</name>
    <name type="common">Common mouse louse</name>
    <dbReference type="NCBI Taxonomy" id="468196"/>
    <lineage>
        <taxon>Eukaryota</taxon>
        <taxon>Metazoa</taxon>
        <taxon>Ecdysozoa</taxon>
        <taxon>Arthropoda</taxon>
        <taxon>Hexapoda</taxon>
        <taxon>Insecta</taxon>
        <taxon>Pterygota</taxon>
        <taxon>Neoptera</taxon>
        <taxon>Paraneoptera</taxon>
        <taxon>Psocodea</taxon>
        <taxon>Troctomorpha</taxon>
        <taxon>Phthiraptera</taxon>
        <taxon>Anoplura</taxon>
        <taxon>Polyplacidae</taxon>
        <taxon>Polyplax</taxon>
    </lineage>
</organism>
<name>A0ABR1B5J3_POLSC</name>
<comment type="caution">
    <text evidence="1">The sequence shown here is derived from an EMBL/GenBank/DDBJ whole genome shotgun (WGS) entry which is preliminary data.</text>
</comment>
<keyword evidence="2" id="KW-1185">Reference proteome</keyword>
<evidence type="ECO:0008006" key="3">
    <source>
        <dbReference type="Google" id="ProtNLM"/>
    </source>
</evidence>
<reference evidence="1 2" key="1">
    <citation type="submission" date="2023-09" db="EMBL/GenBank/DDBJ databases">
        <title>Genomes of two closely related lineages of the louse Polyplax serrata with different host specificities.</title>
        <authorList>
            <person name="Martinu J."/>
            <person name="Tarabai H."/>
            <person name="Stefka J."/>
            <person name="Hypsa V."/>
        </authorList>
    </citation>
    <scope>NUCLEOTIDE SEQUENCE [LARGE SCALE GENOMIC DNA]</scope>
    <source>
        <strain evidence="1">98ZLc_SE</strain>
    </source>
</reference>
<dbReference type="EMBL" id="JAWJWF010000003">
    <property type="protein sequence ID" value="KAK6635218.1"/>
    <property type="molecule type" value="Genomic_DNA"/>
</dbReference>